<comment type="caution">
    <text evidence="2">The sequence shown here is derived from an EMBL/GenBank/DDBJ whole genome shotgun (WGS) entry which is preliminary data.</text>
</comment>
<accession>A0ABW7GQA6</accession>
<proteinExistence type="predicted"/>
<dbReference type="RefSeq" id="WP_394513240.1">
    <property type="nucleotide sequence ID" value="NZ_JBIGHX010000008.1"/>
</dbReference>
<dbReference type="InterPro" id="IPR036770">
    <property type="entry name" value="Ankyrin_rpt-contain_sf"/>
</dbReference>
<reference evidence="2 3" key="1">
    <citation type="submission" date="2024-08" db="EMBL/GenBank/DDBJ databases">
        <authorList>
            <person name="Lu H."/>
        </authorList>
    </citation>
    <scope>NUCLEOTIDE SEQUENCE [LARGE SCALE GENOMIC DNA]</scope>
    <source>
        <strain evidence="2 3">DXS20W</strain>
    </source>
</reference>
<keyword evidence="3" id="KW-1185">Reference proteome</keyword>
<dbReference type="SUPFAM" id="SSF48403">
    <property type="entry name" value="Ankyrin repeat"/>
    <property type="match status" value="1"/>
</dbReference>
<feature type="chain" id="PRO_5045183947" description="Ankyrin repeat domain-containing protein" evidence="1">
    <location>
        <begin position="26"/>
        <end position="349"/>
    </location>
</feature>
<dbReference type="Proteomes" id="UP001606302">
    <property type="component" value="Unassembled WGS sequence"/>
</dbReference>
<dbReference type="Gene3D" id="1.25.40.20">
    <property type="entry name" value="Ankyrin repeat-containing domain"/>
    <property type="match status" value="1"/>
</dbReference>
<name>A0ABW7GQA6_9BURK</name>
<evidence type="ECO:0000313" key="3">
    <source>
        <dbReference type="Proteomes" id="UP001606302"/>
    </source>
</evidence>
<evidence type="ECO:0000256" key="1">
    <source>
        <dbReference type="SAM" id="SignalP"/>
    </source>
</evidence>
<evidence type="ECO:0000313" key="2">
    <source>
        <dbReference type="EMBL" id="MFG6463989.1"/>
    </source>
</evidence>
<feature type="signal peptide" evidence="1">
    <location>
        <begin position="1"/>
        <end position="25"/>
    </location>
</feature>
<gene>
    <name evidence="2" type="ORF">ACG04Q_20610</name>
</gene>
<evidence type="ECO:0008006" key="4">
    <source>
        <dbReference type="Google" id="ProtNLM"/>
    </source>
</evidence>
<sequence length="349" mass="37147">MPMSLRLPRPLAALALLIAATAAPAWGQATAPATPAQLIDRLGVQVRQALEDRRSGLTPDGAEAAVAAQITALARRSVGDDALVATDSLGRTPLMLAVSGGYAAVVEALLTDPVVRLRIDARNAAGETAWMIASTAPSMTLMACQPGLLTLERHALLTPYLRRMSQLIADRKSPIARIQQALEDAGAERAPDAARQAWLARCPNASPELRQALGGADLLSPLVNDALQRQMAFNKAYRAGLATLPQRPPPDMRFIAAPGRVLAVGDMTCPRMAPPTLAGSLDWTGSLRLLARIATRGGIVEVVDLAVQTDAGTPAIVIDHFRSLLIRTLAAYQCEGEHVFEQEFVFRVQ</sequence>
<protein>
    <recommendedName>
        <fullName evidence="4">Ankyrin repeat domain-containing protein</fullName>
    </recommendedName>
</protein>
<dbReference type="EMBL" id="JBIGHX010000008">
    <property type="protein sequence ID" value="MFG6463989.1"/>
    <property type="molecule type" value="Genomic_DNA"/>
</dbReference>
<keyword evidence="1" id="KW-0732">Signal</keyword>
<organism evidence="2 3">
    <name type="scientific">Pelomonas lactea</name>
    <dbReference type="NCBI Taxonomy" id="3299030"/>
    <lineage>
        <taxon>Bacteria</taxon>
        <taxon>Pseudomonadati</taxon>
        <taxon>Pseudomonadota</taxon>
        <taxon>Betaproteobacteria</taxon>
        <taxon>Burkholderiales</taxon>
        <taxon>Sphaerotilaceae</taxon>
        <taxon>Roseateles</taxon>
    </lineage>
</organism>